<comment type="caution">
    <text evidence="1">The sequence shown here is derived from an EMBL/GenBank/DDBJ whole genome shotgun (WGS) entry which is preliminary data.</text>
</comment>
<evidence type="ECO:0000313" key="2">
    <source>
        <dbReference type="Proteomes" id="UP000727993"/>
    </source>
</evidence>
<dbReference type="Proteomes" id="UP000727993">
    <property type="component" value="Unassembled WGS sequence"/>
</dbReference>
<evidence type="ECO:0000313" key="1">
    <source>
        <dbReference type="EMBL" id="MBK9297400.1"/>
    </source>
</evidence>
<dbReference type="AlphaFoldDB" id="A0A936NCF4"/>
<protein>
    <submittedName>
        <fullName evidence="1">Uncharacterized protein</fullName>
    </submittedName>
</protein>
<organism evidence="1 2">
    <name type="scientific">Candidatus Neomicrothrix subdominans</name>
    <dbReference type="NCBI Taxonomy" id="2954438"/>
    <lineage>
        <taxon>Bacteria</taxon>
        <taxon>Bacillati</taxon>
        <taxon>Actinomycetota</taxon>
        <taxon>Acidimicrobiia</taxon>
        <taxon>Acidimicrobiales</taxon>
        <taxon>Microthrixaceae</taxon>
        <taxon>Candidatus Neomicrothrix</taxon>
    </lineage>
</organism>
<proteinExistence type="predicted"/>
<reference evidence="1 2" key="1">
    <citation type="submission" date="2020-10" db="EMBL/GenBank/DDBJ databases">
        <title>Connecting structure to function with the recovery of over 1000 high-quality activated sludge metagenome-assembled genomes encoding full-length rRNA genes using long-read sequencing.</title>
        <authorList>
            <person name="Singleton C.M."/>
            <person name="Petriglieri F."/>
            <person name="Kristensen J.M."/>
            <person name="Kirkegaard R.H."/>
            <person name="Michaelsen T.Y."/>
            <person name="Andersen M.H."/>
            <person name="Karst S.M."/>
            <person name="Dueholm M.S."/>
            <person name="Nielsen P.H."/>
            <person name="Albertsen M."/>
        </authorList>
    </citation>
    <scope>NUCLEOTIDE SEQUENCE [LARGE SCALE GENOMIC DNA]</scope>
    <source>
        <strain evidence="1">Lyne_18-Q3-R50-59_MAXAC.006</strain>
    </source>
</reference>
<sequence>MGMVMPVGALVEEATLPSTPPEGSVVVELVDDVVVVESPPVASVVRVGCDEVVVVSPA</sequence>
<accession>A0A936NCF4</accession>
<gene>
    <name evidence="1" type="ORF">IPN02_11325</name>
</gene>
<name>A0A936NCF4_9ACTN</name>
<dbReference type="EMBL" id="JADJZA010000007">
    <property type="protein sequence ID" value="MBK9297400.1"/>
    <property type="molecule type" value="Genomic_DNA"/>
</dbReference>